<comment type="caution">
    <text evidence="1">The sequence shown here is derived from an EMBL/GenBank/DDBJ whole genome shotgun (WGS) entry which is preliminary data.</text>
</comment>
<gene>
    <name evidence="1" type="ORF">GCM10010151_39800</name>
</gene>
<evidence type="ECO:0000313" key="2">
    <source>
        <dbReference type="Proteomes" id="UP001501822"/>
    </source>
</evidence>
<evidence type="ECO:0000313" key="1">
    <source>
        <dbReference type="EMBL" id="GAA0346209.1"/>
    </source>
</evidence>
<dbReference type="EMBL" id="BAAABM010000037">
    <property type="protein sequence ID" value="GAA0346209.1"/>
    <property type="molecule type" value="Genomic_DNA"/>
</dbReference>
<sequence>MPCAASSTRGGKELSVRRECLAAPVFDLVDRRARRLAIESRETMDHFDRSCIAGTLRKSSESLSYAHLRPHEEPALWLPDALAWTYGAGGDWRRRVQPIIELTRNFGVVA</sequence>
<proteinExistence type="predicted"/>
<accession>A0ABP3GLK1</accession>
<protein>
    <submittedName>
        <fullName evidence="1">Uncharacterized protein</fullName>
    </submittedName>
</protein>
<keyword evidence="2" id="KW-1185">Reference proteome</keyword>
<reference evidence="2" key="1">
    <citation type="journal article" date="2019" name="Int. J. Syst. Evol. Microbiol.">
        <title>The Global Catalogue of Microorganisms (GCM) 10K type strain sequencing project: providing services to taxonomists for standard genome sequencing and annotation.</title>
        <authorList>
            <consortium name="The Broad Institute Genomics Platform"/>
            <consortium name="The Broad Institute Genome Sequencing Center for Infectious Disease"/>
            <person name="Wu L."/>
            <person name="Ma J."/>
        </authorList>
    </citation>
    <scope>NUCLEOTIDE SEQUENCE [LARGE SCALE GENOMIC DNA]</scope>
    <source>
        <strain evidence="2">JCM 3146</strain>
    </source>
</reference>
<organism evidence="1 2">
    <name type="scientific">Actinoallomurus spadix</name>
    <dbReference type="NCBI Taxonomy" id="79912"/>
    <lineage>
        <taxon>Bacteria</taxon>
        <taxon>Bacillati</taxon>
        <taxon>Actinomycetota</taxon>
        <taxon>Actinomycetes</taxon>
        <taxon>Streptosporangiales</taxon>
        <taxon>Thermomonosporaceae</taxon>
        <taxon>Actinoallomurus</taxon>
    </lineage>
</organism>
<dbReference type="Proteomes" id="UP001501822">
    <property type="component" value="Unassembled WGS sequence"/>
</dbReference>
<name>A0ABP3GLK1_9ACTN</name>